<dbReference type="InterPro" id="IPR036390">
    <property type="entry name" value="WH_DNA-bd_sf"/>
</dbReference>
<dbReference type="EMBL" id="ACIN03000005">
    <property type="protein sequence ID" value="ESK65845.1"/>
    <property type="molecule type" value="Genomic_DNA"/>
</dbReference>
<evidence type="ECO:0000259" key="4">
    <source>
        <dbReference type="PROSITE" id="PS50949"/>
    </source>
</evidence>
<dbReference type="GO" id="GO:0003700">
    <property type="term" value="F:DNA-binding transcription factor activity"/>
    <property type="evidence" value="ECO:0007669"/>
    <property type="project" value="InterPro"/>
</dbReference>
<evidence type="ECO:0000256" key="3">
    <source>
        <dbReference type="ARBA" id="ARBA00023163"/>
    </source>
</evidence>
<dbReference type="PANTHER" id="PTHR43537:SF24">
    <property type="entry name" value="GLUCONATE OPERON TRANSCRIPTIONAL REPRESSOR"/>
    <property type="match status" value="1"/>
</dbReference>
<dbReference type="eggNOG" id="COG1802">
    <property type="taxonomic scope" value="Bacteria"/>
</dbReference>
<dbReference type="SUPFAM" id="SSF48008">
    <property type="entry name" value="GntR ligand-binding domain-like"/>
    <property type="match status" value="1"/>
</dbReference>
<keyword evidence="3" id="KW-0804">Transcription</keyword>
<keyword evidence="2" id="KW-0238">DNA-binding</keyword>
<dbReference type="SMART" id="SM00895">
    <property type="entry name" value="FCD"/>
    <property type="match status" value="1"/>
</dbReference>
<dbReference type="InterPro" id="IPR011711">
    <property type="entry name" value="GntR_C"/>
</dbReference>
<dbReference type="Pfam" id="PF00392">
    <property type="entry name" value="GntR"/>
    <property type="match status" value="1"/>
</dbReference>
<accession>W1Q3Q6</accession>
<dbReference type="Pfam" id="PF07729">
    <property type="entry name" value="FCD"/>
    <property type="match status" value="1"/>
</dbReference>
<dbReference type="Proteomes" id="UP000019050">
    <property type="component" value="Unassembled WGS sequence"/>
</dbReference>
<reference evidence="5" key="1">
    <citation type="submission" date="2013-06" db="EMBL/GenBank/DDBJ databases">
        <authorList>
            <person name="Weinstock G."/>
            <person name="Sodergren E."/>
            <person name="Clifton S."/>
            <person name="Fulton L."/>
            <person name="Fulton B."/>
            <person name="Courtney L."/>
            <person name="Fronick C."/>
            <person name="Harrison M."/>
            <person name="Strong C."/>
            <person name="Farmer C."/>
            <person name="Delahaunty K."/>
            <person name="Markovic C."/>
            <person name="Hall O."/>
            <person name="Minx P."/>
            <person name="Tomlinson C."/>
            <person name="Mitreva M."/>
            <person name="Nelson J."/>
            <person name="Hou S."/>
            <person name="Wollam A."/>
            <person name="Pepin K.H."/>
            <person name="Johnson M."/>
            <person name="Bhonagiri V."/>
            <person name="Nash W.E."/>
            <person name="Warren W."/>
            <person name="Chinwalla A."/>
            <person name="Mardis E.R."/>
            <person name="Wilson R.K."/>
        </authorList>
    </citation>
    <scope>NUCLEOTIDE SEQUENCE [LARGE SCALE GENOMIC DNA]</scope>
    <source>
        <strain evidence="5">ATCC 49176</strain>
    </source>
</reference>
<dbReference type="PANTHER" id="PTHR43537">
    <property type="entry name" value="TRANSCRIPTIONAL REGULATOR, GNTR FAMILY"/>
    <property type="match status" value="1"/>
</dbReference>
<evidence type="ECO:0000256" key="2">
    <source>
        <dbReference type="ARBA" id="ARBA00023125"/>
    </source>
</evidence>
<dbReference type="HOGENOM" id="CLU_017584_5_4_9"/>
<keyword evidence="1" id="KW-0805">Transcription regulation</keyword>
<protein>
    <submittedName>
        <fullName evidence="5">Transcriptional regulator, GntR family</fullName>
    </submittedName>
</protein>
<dbReference type="STRING" id="592010.GCWU000182_000911"/>
<dbReference type="SMART" id="SM00345">
    <property type="entry name" value="HTH_GNTR"/>
    <property type="match status" value="1"/>
</dbReference>
<proteinExistence type="predicted"/>
<dbReference type="InterPro" id="IPR008920">
    <property type="entry name" value="TF_FadR/GntR_C"/>
</dbReference>
<sequence>MAKVPIFRYNGPNDIKKKRRIPMSAIIEAVKRNLDITQNKPLKISLYEAFRKTIILGQIPAGTRINEKEFSTALNISRTPIRYALTELTKELLVEHIPKIGIIVKGISIKDALEIYDIRKALDTLATIKAMTLMTPEDFQELQAILEECEQLNQANRVDEVLANFTKFNDFIYAKSQMTRLRDIVSELRTYVIYFRDLSIRSSQRRSAALEEHWLIYRGMCNHDIDQITLITHEHLDRSLRFILKQMEKLHID</sequence>
<dbReference type="Gene3D" id="1.10.10.10">
    <property type="entry name" value="Winged helix-like DNA-binding domain superfamily/Winged helix DNA-binding domain"/>
    <property type="match status" value="1"/>
</dbReference>
<dbReference type="GO" id="GO:0003677">
    <property type="term" value="F:DNA binding"/>
    <property type="evidence" value="ECO:0007669"/>
    <property type="project" value="UniProtKB-KW"/>
</dbReference>
<dbReference type="SUPFAM" id="SSF46785">
    <property type="entry name" value="Winged helix' DNA-binding domain"/>
    <property type="match status" value="1"/>
</dbReference>
<evidence type="ECO:0000313" key="5">
    <source>
        <dbReference type="EMBL" id="ESK65845.1"/>
    </source>
</evidence>
<dbReference type="Gene3D" id="1.20.120.530">
    <property type="entry name" value="GntR ligand-binding domain-like"/>
    <property type="match status" value="1"/>
</dbReference>
<evidence type="ECO:0000313" key="6">
    <source>
        <dbReference type="Proteomes" id="UP000019050"/>
    </source>
</evidence>
<gene>
    <name evidence="5" type="ORF">GCWU000182_000911</name>
</gene>
<dbReference type="InterPro" id="IPR000524">
    <property type="entry name" value="Tscrpt_reg_HTH_GntR"/>
</dbReference>
<dbReference type="AlphaFoldDB" id="W1Q3Q6"/>
<evidence type="ECO:0000256" key="1">
    <source>
        <dbReference type="ARBA" id="ARBA00023015"/>
    </source>
</evidence>
<feature type="domain" description="HTH gntR-type" evidence="4">
    <location>
        <begin position="40"/>
        <end position="107"/>
    </location>
</feature>
<name>W1Q3Q6_ABIDE</name>
<keyword evidence="6" id="KW-1185">Reference proteome</keyword>
<dbReference type="InterPro" id="IPR036388">
    <property type="entry name" value="WH-like_DNA-bd_sf"/>
</dbReference>
<comment type="caution">
    <text evidence="5">The sequence shown here is derived from an EMBL/GenBank/DDBJ whole genome shotgun (WGS) entry which is preliminary data.</text>
</comment>
<organism evidence="5 6">
    <name type="scientific">Abiotrophia defectiva ATCC 49176</name>
    <dbReference type="NCBI Taxonomy" id="592010"/>
    <lineage>
        <taxon>Bacteria</taxon>
        <taxon>Bacillati</taxon>
        <taxon>Bacillota</taxon>
        <taxon>Bacilli</taxon>
        <taxon>Lactobacillales</taxon>
        <taxon>Aerococcaceae</taxon>
        <taxon>Abiotrophia</taxon>
    </lineage>
</organism>
<dbReference type="PROSITE" id="PS50949">
    <property type="entry name" value="HTH_GNTR"/>
    <property type="match status" value="1"/>
</dbReference>